<gene>
    <name evidence="1" type="ORF">Tci_262617</name>
</gene>
<evidence type="ECO:0000313" key="1">
    <source>
        <dbReference type="EMBL" id="GEW90641.1"/>
    </source>
</evidence>
<protein>
    <submittedName>
        <fullName evidence="1">Uncharacterized protein</fullName>
    </submittedName>
</protein>
<dbReference type="AlphaFoldDB" id="A0A699H3A6"/>
<name>A0A699H3A6_TANCI</name>
<accession>A0A699H3A6</accession>
<proteinExistence type="predicted"/>
<sequence length="583" mass="63247">MVEEDRWDTAAMEGDVDWSVVEATVVVGRGTGIDRNARVVMVVEVVVVVVLDRSTVNGGQRSWERNLTDRKVKLLKMTEGRTVLLDHPITAALGDRGDSIDKMFDEGSDVNQEHSVGKDDDVLEELRADHQSLPPSAGGKSLSALRGMVSKGSAIPSDVVEPLVMLSCHYSGSYSETASLVRSAVDVSVVTISVTTTINANVATGSKAKDAPKDFEHIGDSASSLDTETMHRVYLPRWKVTNDSVLDDPYVCLGAEVRMRAEHTFERKSELEDRCAEQATLLSEKDAKIAHLRSLLSLKEVEAIEAISLRSQLSVAEAADAAKRTKLRDLKENNFAHKGENNILSERVEALESVAASKEVELAFLSSQVVSLTADLSSFQLSRDKLNSNVASLESKRDCLATQILSRGLRLVLAKCLSSLEYLSVMSEAIGRAIDKCMQDGLAAGVSFSLLAQLEANKDASMAGIMDLLSLEGLAAETSEASQLQPSFDQLMVPIHRLEDQVIIRETSLALSLEVAHNRVQILRGDAAARRLSLMDSILSLVEPLSVGNLTVPAVLSTEVPPSPKVVFEEEELDTTLEHVHAP</sequence>
<dbReference type="EMBL" id="BKCJ010079651">
    <property type="protein sequence ID" value="GEW90641.1"/>
    <property type="molecule type" value="Genomic_DNA"/>
</dbReference>
<comment type="caution">
    <text evidence="1">The sequence shown here is derived from an EMBL/GenBank/DDBJ whole genome shotgun (WGS) entry which is preliminary data.</text>
</comment>
<organism evidence="1">
    <name type="scientific">Tanacetum cinerariifolium</name>
    <name type="common">Dalmatian daisy</name>
    <name type="synonym">Chrysanthemum cinerariifolium</name>
    <dbReference type="NCBI Taxonomy" id="118510"/>
    <lineage>
        <taxon>Eukaryota</taxon>
        <taxon>Viridiplantae</taxon>
        <taxon>Streptophyta</taxon>
        <taxon>Embryophyta</taxon>
        <taxon>Tracheophyta</taxon>
        <taxon>Spermatophyta</taxon>
        <taxon>Magnoliopsida</taxon>
        <taxon>eudicotyledons</taxon>
        <taxon>Gunneridae</taxon>
        <taxon>Pentapetalae</taxon>
        <taxon>asterids</taxon>
        <taxon>campanulids</taxon>
        <taxon>Asterales</taxon>
        <taxon>Asteraceae</taxon>
        <taxon>Asteroideae</taxon>
        <taxon>Anthemideae</taxon>
        <taxon>Anthemidinae</taxon>
        <taxon>Tanacetum</taxon>
    </lineage>
</organism>
<reference evidence="1" key="1">
    <citation type="journal article" date="2019" name="Sci. Rep.">
        <title>Draft genome of Tanacetum cinerariifolium, the natural source of mosquito coil.</title>
        <authorList>
            <person name="Yamashiro T."/>
            <person name="Shiraishi A."/>
            <person name="Satake H."/>
            <person name="Nakayama K."/>
        </authorList>
    </citation>
    <scope>NUCLEOTIDE SEQUENCE</scope>
</reference>